<keyword evidence="7" id="KW-1185">Reference proteome</keyword>
<dbReference type="GO" id="GO:0005829">
    <property type="term" value="C:cytosol"/>
    <property type="evidence" value="ECO:0007669"/>
    <property type="project" value="TreeGrafter"/>
</dbReference>
<comment type="caution">
    <text evidence="6">The sequence shown here is derived from an EMBL/GenBank/DDBJ whole genome shotgun (WGS) entry which is preliminary data.</text>
</comment>
<evidence type="ECO:0000256" key="4">
    <source>
        <dbReference type="ARBA" id="ARBA00022840"/>
    </source>
</evidence>
<keyword evidence="2" id="KW-0547">Nucleotide-binding</keyword>
<organism evidence="6 7">
    <name type="scientific">Paramecium sonneborni</name>
    <dbReference type="NCBI Taxonomy" id="65129"/>
    <lineage>
        <taxon>Eukaryota</taxon>
        <taxon>Sar</taxon>
        <taxon>Alveolata</taxon>
        <taxon>Ciliophora</taxon>
        <taxon>Intramacronucleata</taxon>
        <taxon>Oligohymenophorea</taxon>
        <taxon>Peniculida</taxon>
        <taxon>Parameciidae</taxon>
        <taxon>Paramecium</taxon>
    </lineage>
</organism>
<dbReference type="SMART" id="SM00220">
    <property type="entry name" value="S_TKc"/>
    <property type="match status" value="1"/>
</dbReference>
<evidence type="ECO:0000256" key="1">
    <source>
        <dbReference type="ARBA" id="ARBA00022679"/>
    </source>
</evidence>
<evidence type="ECO:0000313" key="6">
    <source>
        <dbReference type="EMBL" id="CAD8069645.1"/>
    </source>
</evidence>
<dbReference type="AlphaFoldDB" id="A0A8S1LUE2"/>
<dbReference type="PROSITE" id="PS00108">
    <property type="entry name" value="PROTEIN_KINASE_ST"/>
    <property type="match status" value="1"/>
</dbReference>
<dbReference type="GO" id="GO:0000407">
    <property type="term" value="C:phagophore assembly site"/>
    <property type="evidence" value="ECO:0007669"/>
    <property type="project" value="TreeGrafter"/>
</dbReference>
<keyword evidence="4" id="KW-0067">ATP-binding</keyword>
<gene>
    <name evidence="6" type="ORF">PSON_ATCC_30995.1.T0250386</name>
</gene>
<dbReference type="GO" id="GO:0005776">
    <property type="term" value="C:autophagosome"/>
    <property type="evidence" value="ECO:0007669"/>
    <property type="project" value="TreeGrafter"/>
</dbReference>
<keyword evidence="3" id="KW-0418">Kinase</keyword>
<evidence type="ECO:0000256" key="2">
    <source>
        <dbReference type="ARBA" id="ARBA00022741"/>
    </source>
</evidence>
<evidence type="ECO:0000256" key="3">
    <source>
        <dbReference type="ARBA" id="ARBA00022777"/>
    </source>
</evidence>
<dbReference type="GO" id="GO:0000045">
    <property type="term" value="P:autophagosome assembly"/>
    <property type="evidence" value="ECO:0007669"/>
    <property type="project" value="TreeGrafter"/>
</dbReference>
<dbReference type="OrthoDB" id="301110at2759"/>
<sequence>MQQFQLTIKDFDIDYDSRIGKGQYGEVFSCKCKKIPNLELCAKILQHNPNLKEYQESEIQISEIVSQNKDNPNLVKIYLAKKEGDQLIIIMEKCESNLQKLWEQKKQFSDYEIEEFLVQFLNGYEILYRNKIIHRDIKPENILIKYENGKPIYKLADFGIGKTYKSNDYVIQRVGTPAYAAPETNQLLNDEELQTRFLNFKKVENAKSSIDIFPVGVILYQMVFGSFPYNNKGQLTQDHIKKFFQSIKNNPIILPESQSQISGIIQQILVYYPENRMTFQYLYQIFEQLNQRVRVQDPFQQIQQTPNFKQPSNFVAQKQFNSSSFPQQTQFQQQKFITPQPKPLPNQFVTPSIQIQINPFQTIKQHIQYILNDYSGLLNDTISNTLSQFYNFNGAQFSSKDLVGLFKFFKFQIDKLNSYESKTLTFIYSILISIQNPNQNQVVITDDQTTRETIRTIWKYFIDNKLL</sequence>
<dbReference type="PANTHER" id="PTHR24348:SF22">
    <property type="entry name" value="NON-SPECIFIC SERINE_THREONINE PROTEIN KINASE"/>
    <property type="match status" value="1"/>
</dbReference>
<evidence type="ECO:0000259" key="5">
    <source>
        <dbReference type="PROSITE" id="PS50011"/>
    </source>
</evidence>
<protein>
    <recommendedName>
        <fullName evidence="5">Protein kinase domain-containing protein</fullName>
    </recommendedName>
</protein>
<proteinExistence type="predicted"/>
<dbReference type="InterPro" id="IPR008271">
    <property type="entry name" value="Ser/Thr_kinase_AS"/>
</dbReference>
<dbReference type="InterPro" id="IPR045269">
    <property type="entry name" value="Atg1-like"/>
</dbReference>
<dbReference type="GO" id="GO:0004674">
    <property type="term" value="F:protein serine/threonine kinase activity"/>
    <property type="evidence" value="ECO:0007669"/>
    <property type="project" value="InterPro"/>
</dbReference>
<name>A0A8S1LUE2_9CILI</name>
<dbReference type="EMBL" id="CAJJDN010000025">
    <property type="protein sequence ID" value="CAD8069645.1"/>
    <property type="molecule type" value="Genomic_DNA"/>
</dbReference>
<dbReference type="PANTHER" id="PTHR24348">
    <property type="entry name" value="SERINE/THREONINE-PROTEIN KINASE UNC-51-RELATED"/>
    <property type="match status" value="1"/>
</dbReference>
<accession>A0A8S1LUE2</accession>
<dbReference type="PROSITE" id="PS50011">
    <property type="entry name" value="PROTEIN_KINASE_DOM"/>
    <property type="match status" value="1"/>
</dbReference>
<dbReference type="Pfam" id="PF00069">
    <property type="entry name" value="Pkinase"/>
    <property type="match status" value="1"/>
</dbReference>
<dbReference type="GO" id="GO:0016020">
    <property type="term" value="C:membrane"/>
    <property type="evidence" value="ECO:0007669"/>
    <property type="project" value="TreeGrafter"/>
</dbReference>
<dbReference type="InterPro" id="IPR000719">
    <property type="entry name" value="Prot_kinase_dom"/>
</dbReference>
<reference evidence="6" key="1">
    <citation type="submission" date="2021-01" db="EMBL/GenBank/DDBJ databases">
        <authorList>
            <consortium name="Genoscope - CEA"/>
            <person name="William W."/>
        </authorList>
    </citation>
    <scope>NUCLEOTIDE SEQUENCE</scope>
</reference>
<evidence type="ECO:0000313" key="7">
    <source>
        <dbReference type="Proteomes" id="UP000692954"/>
    </source>
</evidence>
<keyword evidence="1" id="KW-0808">Transferase</keyword>
<dbReference type="GO" id="GO:0010506">
    <property type="term" value="P:regulation of autophagy"/>
    <property type="evidence" value="ECO:0007669"/>
    <property type="project" value="InterPro"/>
</dbReference>
<dbReference type="Proteomes" id="UP000692954">
    <property type="component" value="Unassembled WGS sequence"/>
</dbReference>
<feature type="domain" description="Protein kinase" evidence="5">
    <location>
        <begin position="13"/>
        <end position="300"/>
    </location>
</feature>
<dbReference type="GO" id="GO:0005524">
    <property type="term" value="F:ATP binding"/>
    <property type="evidence" value="ECO:0007669"/>
    <property type="project" value="UniProtKB-KW"/>
</dbReference>